<dbReference type="SMART" id="SM00839">
    <property type="entry name" value="ELFV_dehydrog"/>
    <property type="match status" value="1"/>
</dbReference>
<gene>
    <name evidence="8" type="ORF">NA2_10078</name>
</gene>
<dbReference type="GO" id="GO:0006520">
    <property type="term" value="P:amino acid metabolic process"/>
    <property type="evidence" value="ECO:0007669"/>
    <property type="project" value="InterPro"/>
</dbReference>
<dbReference type="InterPro" id="IPR006095">
    <property type="entry name" value="Glu/Leu/Phe/Val/Trp_DH"/>
</dbReference>
<dbReference type="GO" id="GO:0016639">
    <property type="term" value="F:oxidoreductase activity, acting on the CH-NH2 group of donors, NAD or NADP as acceptor"/>
    <property type="evidence" value="ECO:0007669"/>
    <property type="project" value="InterPro"/>
</dbReference>
<sequence length="371" mass="38999">MLQTHAPRTVRVPVENTTLTITDITADAAGLDAFDNHERVWHGRDTVRGLNAIVAIHNTALGPGLGGTRVWPHETFEAALTDVLRLSRGMTFKSAIAGMDFGGGKALIIANSKTDKTPALLEAYAEMLAALDGQYYTGEDVGFTVADADFLRARTPNVTGTTVGGSGNPSPVTAHGVFLGVKAALKHRGIDRLEGVHVAVQGLGSVGWTLCEKLAAEGARLTVTDIDDARIRQAVEAFGATGVATDAILPVPAQVFAPCALGGVLSAETIPALGAKIVAGAANNQLARHEDARLLMERGVLYAPDYVINAGGLLNVAAELAPGGYDRDATMEKVAKIPDTLADIFRRAEEQNRPTNDIASEIADERIAARR</sequence>
<comment type="caution">
    <text evidence="8">The sequence shown here is derived from an EMBL/GenBank/DDBJ whole genome shotgun (WGS) entry which is preliminary data.</text>
</comment>
<dbReference type="SUPFAM" id="SSF53223">
    <property type="entry name" value="Aminoacid dehydrogenase-like, N-terminal domain"/>
    <property type="match status" value="1"/>
</dbReference>
<dbReference type="InterPro" id="IPR046346">
    <property type="entry name" value="Aminoacid_DH-like_N_sf"/>
</dbReference>
<evidence type="ECO:0000256" key="5">
    <source>
        <dbReference type="PIRSR" id="PIRSR000188-2"/>
    </source>
</evidence>
<feature type="domain" description="Glutamate/phenylalanine/leucine/valine/L-tryptophan dehydrogenase C-terminal" evidence="7">
    <location>
        <begin position="167"/>
        <end position="371"/>
    </location>
</feature>
<dbReference type="PATRIC" id="fig|391937.3.peg.2078"/>
<dbReference type="PIRSF" id="PIRSF000188">
    <property type="entry name" value="Phe_leu_dh"/>
    <property type="match status" value="1"/>
</dbReference>
<evidence type="ECO:0000313" key="8">
    <source>
        <dbReference type="EMBL" id="EKF19122.1"/>
    </source>
</evidence>
<dbReference type="Pfam" id="PF02812">
    <property type="entry name" value="ELFV_dehydrog_N"/>
    <property type="match status" value="1"/>
</dbReference>
<feature type="binding site" evidence="5">
    <location>
        <begin position="202"/>
        <end position="207"/>
    </location>
    <ligand>
        <name>NAD(+)</name>
        <dbReference type="ChEBI" id="CHEBI:57540"/>
    </ligand>
</feature>
<evidence type="ECO:0000313" key="9">
    <source>
        <dbReference type="Proteomes" id="UP000006786"/>
    </source>
</evidence>
<dbReference type="SUPFAM" id="SSF51735">
    <property type="entry name" value="NAD(P)-binding Rossmann-fold domains"/>
    <property type="match status" value="1"/>
</dbReference>
<dbReference type="Proteomes" id="UP000006786">
    <property type="component" value="Unassembled WGS sequence"/>
</dbReference>
<name>K2MPA7_9HYPH</name>
<dbReference type="InterPro" id="IPR006096">
    <property type="entry name" value="Glu/Leu/Phe/Val/Trp_DH_C"/>
</dbReference>
<dbReference type="AlphaFoldDB" id="K2MPA7"/>
<dbReference type="InterPro" id="IPR006097">
    <property type="entry name" value="Glu/Leu/Phe/Val/Trp_DH_dimer"/>
</dbReference>
<evidence type="ECO:0000256" key="1">
    <source>
        <dbReference type="ARBA" id="ARBA00006382"/>
    </source>
</evidence>
<dbReference type="PRINTS" id="PR00082">
    <property type="entry name" value="GLFDHDRGNASE"/>
</dbReference>
<dbReference type="GO" id="GO:0000166">
    <property type="term" value="F:nucleotide binding"/>
    <property type="evidence" value="ECO:0007669"/>
    <property type="project" value="UniProtKB-KW"/>
</dbReference>
<proteinExistence type="inferred from homology"/>
<keyword evidence="5" id="KW-0547">Nucleotide-binding</keyword>
<protein>
    <submittedName>
        <fullName evidence="8">Leucine dehydrogenase</fullName>
    </submittedName>
</protein>
<dbReference type="eggNOG" id="COG0334">
    <property type="taxonomic scope" value="Bacteria"/>
</dbReference>
<keyword evidence="3 5" id="KW-0520">NAD</keyword>
<accession>K2MPA7</accession>
<dbReference type="InterPro" id="IPR016211">
    <property type="entry name" value="Glu/Phe/Leu/Val/Trp_DH_bac/arc"/>
</dbReference>
<dbReference type="Gene3D" id="3.40.50.720">
    <property type="entry name" value="NAD(P)-binding Rossmann-like Domain"/>
    <property type="match status" value="1"/>
</dbReference>
<dbReference type="OrthoDB" id="9803297at2"/>
<dbReference type="Pfam" id="PF00208">
    <property type="entry name" value="ELFV_dehydrog"/>
    <property type="match status" value="2"/>
</dbReference>
<dbReference type="RefSeq" id="WP_008596611.1">
    <property type="nucleotide sequence ID" value="NZ_AMRM01000009.1"/>
</dbReference>
<feature type="active site" description="Proton donor/acceptor" evidence="4">
    <location>
        <position position="105"/>
    </location>
</feature>
<dbReference type="EMBL" id="AMRM01000009">
    <property type="protein sequence ID" value="EKF19122.1"/>
    <property type="molecule type" value="Genomic_DNA"/>
</dbReference>
<evidence type="ECO:0000256" key="4">
    <source>
        <dbReference type="PIRSR" id="PIRSR000188-1"/>
    </source>
</evidence>
<evidence type="ECO:0000256" key="2">
    <source>
        <dbReference type="ARBA" id="ARBA00023002"/>
    </source>
</evidence>
<dbReference type="CDD" id="cd01075">
    <property type="entry name" value="NAD_bind_Leu_Phe_Val_DH"/>
    <property type="match status" value="1"/>
</dbReference>
<keyword evidence="2 6" id="KW-0560">Oxidoreductase</keyword>
<reference evidence="8 9" key="1">
    <citation type="journal article" date="2012" name="J. Bacteriol.">
        <title>Genome Sequence of Nitratireductor pacificus Type Strain pht-3B.</title>
        <authorList>
            <person name="Lai Q."/>
            <person name="Li G."/>
            <person name="Shao Z."/>
        </authorList>
    </citation>
    <scope>NUCLEOTIDE SEQUENCE [LARGE SCALE GENOMIC DNA]</scope>
    <source>
        <strain evidence="9">pht-3B</strain>
    </source>
</reference>
<keyword evidence="9" id="KW-1185">Reference proteome</keyword>
<dbReference type="PANTHER" id="PTHR42722">
    <property type="entry name" value="LEUCINE DEHYDROGENASE"/>
    <property type="match status" value="1"/>
</dbReference>
<evidence type="ECO:0000256" key="3">
    <source>
        <dbReference type="ARBA" id="ARBA00023027"/>
    </source>
</evidence>
<evidence type="ECO:0000259" key="7">
    <source>
        <dbReference type="SMART" id="SM00839"/>
    </source>
</evidence>
<comment type="similarity">
    <text evidence="1 6">Belongs to the Glu/Leu/Phe/Val dehydrogenases family.</text>
</comment>
<dbReference type="InterPro" id="IPR036291">
    <property type="entry name" value="NAD(P)-bd_dom_sf"/>
</dbReference>
<organism evidence="8 9">
    <name type="scientific">Nitratireductor pacificus pht-3B</name>
    <dbReference type="NCBI Taxonomy" id="391937"/>
    <lineage>
        <taxon>Bacteria</taxon>
        <taxon>Pseudomonadati</taxon>
        <taxon>Pseudomonadota</taxon>
        <taxon>Alphaproteobacteria</taxon>
        <taxon>Hyphomicrobiales</taxon>
        <taxon>Phyllobacteriaceae</taxon>
        <taxon>Nitratireductor</taxon>
    </lineage>
</organism>
<dbReference type="Gene3D" id="3.40.50.10860">
    <property type="entry name" value="Leucine Dehydrogenase, chain A, domain 1"/>
    <property type="match status" value="1"/>
</dbReference>
<dbReference type="PANTHER" id="PTHR42722:SF1">
    <property type="entry name" value="VALINE DEHYDROGENASE"/>
    <property type="match status" value="1"/>
</dbReference>
<dbReference type="STRING" id="391937.NA2_10078"/>
<evidence type="ECO:0000256" key="6">
    <source>
        <dbReference type="RuleBase" id="RU004417"/>
    </source>
</evidence>